<reference evidence="9 10" key="1">
    <citation type="journal article" date="2002" name="Nucleic Acids Res.">
        <title>The complete genomic sequence of Mycoplasma penetrans, an intracellular bacterial pathogen in humans.</title>
        <authorList>
            <person name="Sasaki Y."/>
            <person name="Ishikawa J."/>
            <person name="Yamashita A."/>
            <person name="Oshima K."/>
            <person name="Kenri T."/>
            <person name="Furuya K."/>
            <person name="Yoshino C."/>
            <person name="Horino A."/>
            <person name="Shiba T."/>
            <person name="Sasaki T."/>
            <person name="Hattori M."/>
        </authorList>
    </citation>
    <scope>NUCLEOTIDE SEQUENCE [LARGE SCALE GENOMIC DNA]</scope>
    <source>
        <strain evidence="9 10">HF-2</strain>
    </source>
</reference>
<dbReference type="EMBL" id="BA000026">
    <property type="protein sequence ID" value="BAC44638.1"/>
    <property type="molecule type" value="Genomic_DNA"/>
</dbReference>
<dbReference type="eggNOG" id="COG1112">
    <property type="taxonomic scope" value="Bacteria"/>
</dbReference>
<dbReference type="InterPro" id="IPR027417">
    <property type="entry name" value="P-loop_NTPase"/>
</dbReference>
<dbReference type="GO" id="GO:0005524">
    <property type="term" value="F:ATP binding"/>
    <property type="evidence" value="ECO:0007669"/>
    <property type="project" value="UniProtKB-KW"/>
</dbReference>
<feature type="domain" description="Restriction endonuclease type II-like" evidence="8">
    <location>
        <begin position="1155"/>
        <end position="1255"/>
    </location>
</feature>
<evidence type="ECO:0000256" key="1">
    <source>
        <dbReference type="ARBA" id="ARBA00007913"/>
    </source>
</evidence>
<dbReference type="STRING" id="272633.gene:10731968"/>
<evidence type="ECO:0000259" key="6">
    <source>
        <dbReference type="Pfam" id="PF13086"/>
    </source>
</evidence>
<dbReference type="Pfam" id="PF13195">
    <property type="entry name" value="DUF4011"/>
    <property type="match status" value="1"/>
</dbReference>
<evidence type="ECO:0000256" key="2">
    <source>
        <dbReference type="ARBA" id="ARBA00022741"/>
    </source>
</evidence>
<evidence type="ECO:0000259" key="8">
    <source>
        <dbReference type="Pfam" id="PF18741"/>
    </source>
</evidence>
<dbReference type="Pfam" id="PF18741">
    <property type="entry name" value="MTES_1575"/>
    <property type="match status" value="1"/>
</dbReference>
<evidence type="ECO:0000259" key="7">
    <source>
        <dbReference type="Pfam" id="PF13087"/>
    </source>
</evidence>
<dbReference type="Pfam" id="PF13087">
    <property type="entry name" value="AAA_12"/>
    <property type="match status" value="1"/>
</dbReference>
<dbReference type="RefSeq" id="WP_011077667.1">
    <property type="nucleotide sequence ID" value="NC_004432.1"/>
</dbReference>
<dbReference type="CDD" id="cd18808">
    <property type="entry name" value="SF1_C_Upf1"/>
    <property type="match status" value="1"/>
</dbReference>
<dbReference type="PANTHER" id="PTHR43788:SF8">
    <property type="entry name" value="DNA-BINDING PROTEIN SMUBP-2"/>
    <property type="match status" value="1"/>
</dbReference>
<dbReference type="GO" id="GO:0016787">
    <property type="term" value="F:hydrolase activity"/>
    <property type="evidence" value="ECO:0007669"/>
    <property type="project" value="UniProtKB-KW"/>
</dbReference>
<keyword evidence="4" id="KW-0347">Helicase</keyword>
<evidence type="ECO:0000256" key="5">
    <source>
        <dbReference type="ARBA" id="ARBA00022840"/>
    </source>
</evidence>
<dbReference type="InParanoid" id="Q8EUS4"/>
<dbReference type="eggNOG" id="COG1198">
    <property type="taxonomic scope" value="Bacteria"/>
</dbReference>
<evidence type="ECO:0000256" key="3">
    <source>
        <dbReference type="ARBA" id="ARBA00022801"/>
    </source>
</evidence>
<dbReference type="InterPro" id="IPR025103">
    <property type="entry name" value="DUF4011"/>
</dbReference>
<dbReference type="PANTHER" id="PTHR43788">
    <property type="entry name" value="DNA2/NAM7 HELICASE FAMILY MEMBER"/>
    <property type="match status" value="1"/>
</dbReference>
<dbReference type="Proteomes" id="UP000002522">
    <property type="component" value="Chromosome"/>
</dbReference>
<keyword evidence="3" id="KW-0378">Hydrolase</keyword>
<proteinExistence type="inferred from homology"/>
<dbReference type="InterPro" id="IPR041679">
    <property type="entry name" value="DNA2/NAM7-like_C"/>
</dbReference>
<name>Q8EUS4_MALP2</name>
<evidence type="ECO:0000313" key="9">
    <source>
        <dbReference type="EMBL" id="BAC44638.1"/>
    </source>
</evidence>
<dbReference type="HOGENOM" id="CLU_000788_4_0_14"/>
<dbReference type="Pfam" id="PF13086">
    <property type="entry name" value="AAA_11"/>
    <property type="match status" value="1"/>
</dbReference>
<comment type="similarity">
    <text evidence="1">Belongs to the DNA2/NAM7 helicase family.</text>
</comment>
<dbReference type="AlphaFoldDB" id="Q8EUS4"/>
<dbReference type="InterPro" id="IPR050534">
    <property type="entry name" value="Coronavir_polyprotein_1ab"/>
</dbReference>
<keyword evidence="5" id="KW-0067">ATP-binding</keyword>
<dbReference type="GO" id="GO:0043139">
    <property type="term" value="F:5'-3' DNA helicase activity"/>
    <property type="evidence" value="ECO:0007669"/>
    <property type="project" value="TreeGrafter"/>
</dbReference>
<dbReference type="InterPro" id="IPR041677">
    <property type="entry name" value="DNA2/NAM7_AAA_11"/>
</dbReference>
<dbReference type="Gene3D" id="3.40.50.300">
    <property type="entry name" value="P-loop containing nucleotide triphosphate hydrolases"/>
    <property type="match status" value="3"/>
</dbReference>
<dbReference type="InterPro" id="IPR047187">
    <property type="entry name" value="SF1_C_Upf1"/>
</dbReference>
<dbReference type="InterPro" id="IPR049468">
    <property type="entry name" value="Restrct_endonuc-II-like_dom"/>
</dbReference>
<feature type="domain" description="DNA2/NAM7 helicase helicase" evidence="6">
    <location>
        <begin position="317"/>
        <end position="395"/>
    </location>
</feature>
<dbReference type="SUPFAM" id="SSF52540">
    <property type="entry name" value="P-loop containing nucleoside triphosphate hydrolases"/>
    <property type="match status" value="1"/>
</dbReference>
<protein>
    <submittedName>
        <fullName evidence="9">Predicted ATP/GTP-binding protein</fullName>
    </submittedName>
</protein>
<dbReference type="KEGG" id="mpe:MYPE8460"/>
<organism evidence="9 10">
    <name type="scientific">Malacoplasma penetrans (strain HF-2)</name>
    <name type="common">Mycoplasma penetrans</name>
    <dbReference type="NCBI Taxonomy" id="272633"/>
    <lineage>
        <taxon>Bacteria</taxon>
        <taxon>Bacillati</taxon>
        <taxon>Mycoplasmatota</taxon>
        <taxon>Mycoplasmoidales</taxon>
        <taxon>Mycoplasmoidaceae</taxon>
        <taxon>Malacoplasma</taxon>
    </lineage>
</organism>
<accession>Q8EUS4</accession>
<keyword evidence="10" id="KW-1185">Reference proteome</keyword>
<feature type="domain" description="DNA2/NAM7 helicase-like C-terminal" evidence="7">
    <location>
        <begin position="918"/>
        <end position="1105"/>
    </location>
</feature>
<evidence type="ECO:0000313" key="10">
    <source>
        <dbReference type="Proteomes" id="UP000002522"/>
    </source>
</evidence>
<keyword evidence="2" id="KW-0547">Nucleotide-binding</keyword>
<gene>
    <name evidence="9" type="ordered locus">MYPE8460</name>
</gene>
<sequence length="1264" mass="148026">MNSLKNKISNLINVSLREKAILCKVDSTHLPILNFASKKDINSFFENTLDSLALNLNINAKKISYELLESNDYQNFINVVNKYNINLSNTKLTLLEKNFKEHKLATIELCLSYLKNIKNKFLSLNRKAKEIKKDKGSWNLYLTKYFLKGLTPNDKSTINAPLLIYPVEITEKNEVIYINKINDAFELNEKLIVFLQRDSKKQEKNISDYKDINTLESLKKELETIVNNEIKIVKNNENDFPNEKKDTISQKYKELVIEPTVCLGIFDPSGGKLKEELSNLLASGEANELFTENPKISLDQIAIEEVSNKPIIQIDKLDIYQRYAVRSSLINDTIIYGPPGTGKSEVISNIIANILNEDKSILMVSEKVAALDVLKDRLKDLSIFMLSIHDLNDKEKFYDSINKINQFLGNSWLTNYHQNLSNSIFVEDINSKLSQLEKFKQLISKFDEFENYSYQNFDFKKFTLLVKEVGGFEYLNEIKKDHVIESVESSILKNNLPTNNYFAKLNLYKDFVIKNQIVEQDKYDYFVFEAKELDEYIVKHNIDIYDKYTINTCRQSLNNLTLFLNSNPNYKFILKSKPSKFFEDVIEFKKIKNALAGLVNNDLFTNIDQNKNKLKSFLNILSSSKYSHKKYILDEFVKNLNIVNKKPFSKLFYKTKLSENDNLILDNLMKLNNLHLDEYTDFEYIINNYFLFNTLHVLYYFNNNIFNESYIKFIKNGYDQLDLNTLKMIEYYKINIGRWESINQALVIYTDFVSKFPEFLSENLLTHFINKNMEIDWSGVTNLIMNIERNNILKKLYTLSSRDKEMVKRAFNVAGLKRRPSIYQYILDYVNVLKLVFPIWVSRPEQVATFVPFKKNFFNYGIFDEASQMFLERAYPLLHRCETNIVAGDDKQLRPSNFFVSRMDDEEDEYEIDDLDTQESLLDRAKLTAWVVVMLKNHYRSKSQELIKFSSEFIYDGKLNYATANGFNYFPAVELIEANGLFEDRVNKKEAEIVLQTLEKYKDDYKKVLVITFNVNQKTYIQSLLSDNKNISKEISSKFLNDEIEVVNIENVQGNEADLVILSIGYGRKNDIDKIRSQFGAIIQDGGKNRLNVAITRAKFKMIVVKSLKASDIADSNNENLMVFKKFLFFLEQLNKNKLVDKATEYSKLLFNSDFEKEVYEYIKNDIYKMNLKIATQYDVGNKKIHLVITKPDYNKVILGIELNHWKNIPTKIKKYEDVESQYFLEARGYKIFRILDHEWNYNKELVIKSLFNEIHQNLIKLGN</sequence>
<evidence type="ECO:0000256" key="4">
    <source>
        <dbReference type="ARBA" id="ARBA00022806"/>
    </source>
</evidence>